<comment type="caution">
    <text evidence="5">The sequence shown here is derived from an EMBL/GenBank/DDBJ whole genome shotgun (WGS) entry which is preliminary data.</text>
</comment>
<reference evidence="5" key="1">
    <citation type="journal article" date="2020" name="Stud. Mycol.">
        <title>101 Dothideomycetes genomes: a test case for predicting lifestyles and emergence of pathogens.</title>
        <authorList>
            <person name="Haridas S."/>
            <person name="Albert R."/>
            <person name="Binder M."/>
            <person name="Bloem J."/>
            <person name="Labutti K."/>
            <person name="Salamov A."/>
            <person name="Andreopoulos B."/>
            <person name="Baker S."/>
            <person name="Barry K."/>
            <person name="Bills G."/>
            <person name="Bluhm B."/>
            <person name="Cannon C."/>
            <person name="Castanera R."/>
            <person name="Culley D."/>
            <person name="Daum C."/>
            <person name="Ezra D."/>
            <person name="Gonzalez J."/>
            <person name="Henrissat B."/>
            <person name="Kuo A."/>
            <person name="Liang C."/>
            <person name="Lipzen A."/>
            <person name="Lutzoni F."/>
            <person name="Magnuson J."/>
            <person name="Mondo S."/>
            <person name="Nolan M."/>
            <person name="Ohm R."/>
            <person name="Pangilinan J."/>
            <person name="Park H.-J."/>
            <person name="Ramirez L."/>
            <person name="Alfaro M."/>
            <person name="Sun H."/>
            <person name="Tritt A."/>
            <person name="Yoshinaga Y."/>
            <person name="Zwiers L.-H."/>
            <person name="Turgeon B."/>
            <person name="Goodwin S."/>
            <person name="Spatafora J."/>
            <person name="Crous P."/>
            <person name="Grigoriev I."/>
        </authorList>
    </citation>
    <scope>NUCLEOTIDE SEQUENCE</scope>
    <source>
        <strain evidence="5">CBS 116435</strain>
    </source>
</reference>
<dbReference type="AlphaFoldDB" id="A0A9P4QCF5"/>
<dbReference type="CDD" id="cd07650">
    <property type="entry name" value="F-BAR_Syp1p_like"/>
    <property type="match status" value="1"/>
</dbReference>
<dbReference type="SUPFAM" id="SSF103657">
    <property type="entry name" value="BAR/IMD domain-like"/>
    <property type="match status" value="1"/>
</dbReference>
<protein>
    <recommendedName>
        <fullName evidence="4">MHD domain-containing protein</fullName>
    </recommendedName>
</protein>
<dbReference type="Pfam" id="PF10291">
    <property type="entry name" value="muHD"/>
    <property type="match status" value="1"/>
</dbReference>
<sequence length="903" mass="95477">MNAAIADWLAERRRLEEQYSSGLHALARKNLHGVDIRSSVFSVPWDALKNAAEGMADSHSQLASKIEIDVEQPLRQFQSQNREMKAMSNQQGNLAALAKEFDRAQQKADKVADRGGADTNRVANASDGLENASAQWETQAPYIFESLQAADEARLNHLRDVLTQFQTHETDLVEKLRSNAEQCLNVLLNVETADEIKTFALKTLATGGPISSRTGQPTRSSLASGTPSRPSLTPPTESFRSDEGQTPGGDKKSVASRLKRNFTVARRSSKIPPGAENIAAETADASEKDDKKGKRSLFSRKKKDTNLAIPEEEPERRPSSPSRSIGSFLRASRSHDEPAPAPARRTSEQVNGAPARTESRPISAVPPQLSIPNGSHQGDLADLDPPKPNQPEPAPLSQTPPQTERAVDPGFQQRSRTDSQGYSVPPAGLDPITQAQHDAAMSADGSIPQYNVNIRDKPIQEEGGADADAVLAAMATKLQTQAPPPSRSTGTVRGRRGEKPPVSMILQPPMPGSASSAGEISPSISPPQPAVSSPAQAFPEPSAPPESITREAPPVQSPDAISSAGASPSTNYFAPAAAGAAVGGVAAASAGAPFSPFSPADHSSAIRPASRMATADNQSIRSGKSLSSTTSQGHKHPDLQEQGLSSSIVETATARFEDNKLISSSLLGEIAMAYHPTDSQSSPIVNIRLDNFSTLERIAPNPAFISQGPEKEGEYSVNTASLSKTQIAFKYRVSADSTGSQAAPILMTPALRIEPGQTSVIVSYTLNPSFVLPQGHDSIVVSNVMLALTLEGAKPTSCQSKPVGTFSRERNLIYWQIGSVTLTPGGPAQRLLARFVTEGEAKAASIEARWEISGSDEAGVVGGSGVAVSSQSAAADPFADDDGGWKPISTVRKLVSGSYVAKS</sequence>
<feature type="compositionally biased region" description="Polar residues" evidence="3">
    <location>
        <begin position="615"/>
        <end position="632"/>
    </location>
</feature>
<evidence type="ECO:0000256" key="2">
    <source>
        <dbReference type="SAM" id="Coils"/>
    </source>
</evidence>
<keyword evidence="1" id="KW-0254">Endocytosis</keyword>
<dbReference type="Pfam" id="PF00611">
    <property type="entry name" value="FCH"/>
    <property type="match status" value="1"/>
</dbReference>
<feature type="compositionally biased region" description="Polar residues" evidence="3">
    <location>
        <begin position="209"/>
        <end position="238"/>
    </location>
</feature>
<dbReference type="GO" id="GO:0005886">
    <property type="term" value="C:plasma membrane"/>
    <property type="evidence" value="ECO:0007669"/>
    <property type="project" value="TreeGrafter"/>
</dbReference>
<dbReference type="InterPro" id="IPR028565">
    <property type="entry name" value="MHD"/>
</dbReference>
<feature type="compositionally biased region" description="Basic residues" evidence="3">
    <location>
        <begin position="293"/>
        <end position="303"/>
    </location>
</feature>
<dbReference type="PANTHER" id="PTHR23065:SF54">
    <property type="entry name" value="SUPPRESSOR OF YEAST PROFILIN DELETION"/>
    <property type="match status" value="1"/>
</dbReference>
<dbReference type="InterPro" id="IPR001060">
    <property type="entry name" value="FCH_dom"/>
</dbReference>
<dbReference type="OrthoDB" id="331602at2759"/>
<evidence type="ECO:0000256" key="1">
    <source>
        <dbReference type="ARBA" id="ARBA00022583"/>
    </source>
</evidence>
<evidence type="ECO:0000313" key="5">
    <source>
        <dbReference type="EMBL" id="KAF2722376.1"/>
    </source>
</evidence>
<feature type="domain" description="MHD" evidence="4">
    <location>
        <begin position="641"/>
        <end position="902"/>
    </location>
</feature>
<evidence type="ECO:0000259" key="4">
    <source>
        <dbReference type="PROSITE" id="PS51072"/>
    </source>
</evidence>
<dbReference type="PROSITE" id="PS51072">
    <property type="entry name" value="MHD"/>
    <property type="match status" value="1"/>
</dbReference>
<evidence type="ECO:0000313" key="6">
    <source>
        <dbReference type="Proteomes" id="UP000799441"/>
    </source>
</evidence>
<dbReference type="EMBL" id="MU003783">
    <property type="protein sequence ID" value="KAF2722376.1"/>
    <property type="molecule type" value="Genomic_DNA"/>
</dbReference>
<dbReference type="GO" id="GO:0032153">
    <property type="term" value="C:cell division site"/>
    <property type="evidence" value="ECO:0007669"/>
    <property type="project" value="TreeGrafter"/>
</dbReference>
<dbReference type="Gene3D" id="1.20.1270.60">
    <property type="entry name" value="Arfaptin homology (AH) domain/BAR domain"/>
    <property type="match status" value="1"/>
</dbReference>
<dbReference type="GO" id="GO:0030139">
    <property type="term" value="C:endocytic vesicle"/>
    <property type="evidence" value="ECO:0007669"/>
    <property type="project" value="TreeGrafter"/>
</dbReference>
<feature type="compositionally biased region" description="Polar residues" evidence="3">
    <location>
        <begin position="412"/>
        <end position="422"/>
    </location>
</feature>
<dbReference type="GO" id="GO:0032185">
    <property type="term" value="P:septin cytoskeleton organization"/>
    <property type="evidence" value="ECO:0007669"/>
    <property type="project" value="TreeGrafter"/>
</dbReference>
<dbReference type="PANTHER" id="PTHR23065">
    <property type="entry name" value="PROLINE-SERINE-THREONINE PHOSPHATASE INTERACTING PROTEIN 1"/>
    <property type="match status" value="1"/>
</dbReference>
<feature type="region of interest" description="Disordered" evidence="3">
    <location>
        <begin position="598"/>
        <end position="645"/>
    </location>
</feature>
<name>A0A9P4QCF5_9PEZI</name>
<accession>A0A9P4QCF5</accession>
<organism evidence="5 6">
    <name type="scientific">Polychaeton citri CBS 116435</name>
    <dbReference type="NCBI Taxonomy" id="1314669"/>
    <lineage>
        <taxon>Eukaryota</taxon>
        <taxon>Fungi</taxon>
        <taxon>Dikarya</taxon>
        <taxon>Ascomycota</taxon>
        <taxon>Pezizomycotina</taxon>
        <taxon>Dothideomycetes</taxon>
        <taxon>Dothideomycetidae</taxon>
        <taxon>Capnodiales</taxon>
        <taxon>Capnodiaceae</taxon>
        <taxon>Polychaeton</taxon>
    </lineage>
</organism>
<feature type="coiled-coil region" evidence="2">
    <location>
        <begin position="87"/>
        <end position="114"/>
    </location>
</feature>
<feature type="compositionally biased region" description="Basic and acidic residues" evidence="3">
    <location>
        <begin position="239"/>
        <end position="253"/>
    </location>
</feature>
<dbReference type="InterPro" id="IPR018808">
    <property type="entry name" value="Muniscin_C"/>
</dbReference>
<keyword evidence="6" id="KW-1185">Reference proteome</keyword>
<dbReference type="Proteomes" id="UP000799441">
    <property type="component" value="Unassembled WGS sequence"/>
</dbReference>
<evidence type="ECO:0000256" key="3">
    <source>
        <dbReference type="SAM" id="MobiDB-lite"/>
    </source>
</evidence>
<feature type="region of interest" description="Disordered" evidence="3">
    <location>
        <begin position="206"/>
        <end position="566"/>
    </location>
</feature>
<dbReference type="InterPro" id="IPR027267">
    <property type="entry name" value="AH/BAR_dom_sf"/>
</dbReference>
<dbReference type="GO" id="GO:0006897">
    <property type="term" value="P:endocytosis"/>
    <property type="evidence" value="ECO:0007669"/>
    <property type="project" value="UniProtKB-KW"/>
</dbReference>
<keyword evidence="2" id="KW-0175">Coiled coil</keyword>
<gene>
    <name evidence="5" type="ORF">K431DRAFT_284066</name>
</gene>
<proteinExistence type="predicted"/>
<feature type="compositionally biased region" description="Low complexity" evidence="3">
    <location>
        <begin position="466"/>
        <end position="475"/>
    </location>
</feature>